<dbReference type="InterPro" id="IPR014840">
    <property type="entry name" value="HRD"/>
</dbReference>
<dbReference type="AlphaFoldDB" id="A0ABD1JC73"/>
<feature type="region of interest" description="Disordered" evidence="3">
    <location>
        <begin position="457"/>
        <end position="488"/>
    </location>
</feature>
<feature type="compositionally biased region" description="Basic and acidic residues" evidence="3">
    <location>
        <begin position="99"/>
        <end position="115"/>
    </location>
</feature>
<gene>
    <name evidence="6" type="ORF">ACEWY4_020192</name>
</gene>
<comment type="similarity">
    <text evidence="1">Belongs to the ubinuclein family.</text>
</comment>
<evidence type="ECO:0000313" key="6">
    <source>
        <dbReference type="EMBL" id="KAL2084674.1"/>
    </source>
</evidence>
<feature type="region of interest" description="Disordered" evidence="3">
    <location>
        <begin position="714"/>
        <end position="743"/>
    </location>
</feature>
<dbReference type="PANTHER" id="PTHR21669:SF12">
    <property type="entry name" value="UBINUCLEIN-1"/>
    <property type="match status" value="1"/>
</dbReference>
<keyword evidence="7" id="KW-1185">Reference proteome</keyword>
<dbReference type="Pfam" id="PF08729">
    <property type="entry name" value="HUN"/>
    <property type="match status" value="1"/>
</dbReference>
<dbReference type="Pfam" id="PF14075">
    <property type="entry name" value="UBN_AB"/>
    <property type="match status" value="1"/>
</dbReference>
<comment type="caution">
    <text evidence="6">The sequence shown here is derived from an EMBL/GenBank/DDBJ whole genome shotgun (WGS) entry which is preliminary data.</text>
</comment>
<dbReference type="PANTHER" id="PTHR21669">
    <property type="entry name" value="CAPZ-INTERACTING PROTEIN AND RELATED PROTEINS"/>
    <property type="match status" value="1"/>
</dbReference>
<dbReference type="InterPro" id="IPR026947">
    <property type="entry name" value="UBN_middle_dom"/>
</dbReference>
<feature type="region of interest" description="Disordered" evidence="3">
    <location>
        <begin position="164"/>
        <end position="345"/>
    </location>
</feature>
<feature type="region of interest" description="Disordered" evidence="3">
    <location>
        <begin position="1"/>
        <end position="36"/>
    </location>
</feature>
<name>A0ABD1JC73_9TELE</name>
<feature type="compositionally biased region" description="Polar residues" evidence="3">
    <location>
        <begin position="721"/>
        <end position="733"/>
    </location>
</feature>
<dbReference type="Proteomes" id="UP001591681">
    <property type="component" value="Unassembled WGS sequence"/>
</dbReference>
<dbReference type="EMBL" id="JBHFQA010000017">
    <property type="protein sequence ID" value="KAL2084674.1"/>
    <property type="molecule type" value="Genomic_DNA"/>
</dbReference>
<sequence>MAQPRRIQLTTLPGDGPVLPASPAPKPPVVQESKPETPFVETAVRLELQLFSSDEHRCPEFYYPELVKANEARKRPTTLEELDAKNERDELEALARKFEAKYGGPDKPRKDRMSDLVDIGDGYDDEDSFIDNSEAYDEFVPSSLKTEHGGFYINCGTLKFRKVSCSDGDSDEPKVAKKRKLKDGGEQKLKKKKKKLEDASTDVGTPLIQESLPSQDPPAVSKSIPLAGRPPPQKKLKRPQSGPLSLDSVLRKLQQEKLQQFQSDRPLIAPPPTPVDAFNFPTSGASQSTLPAMLANQNTPPNKLTSQSPEARDLANQSPPRASVDPPESGPAQTILATPPHGLPSPLRASIRDLTQAARMCQGGSKIKFFSQEVNSILLDVEVRSRELGSTVRSRVFTHLSTHLPFSKDTLLKRARKLTLKPMIGNLPEALQKLKEAIVLAMPEQILRYQRDQGFTDATSSKANNESPVGKRQETGRDDDEGEMDVGKGATLPRKRFYWSEDIRAVLCEVVQIKMSFYEQEKRQKSNAEEYLKNFLEIEVKPLWPEGWMLTRCVMASDYLLDHYNPCSCLPHGNEPYAHSTLHLTEKVARASPPVISTAPSVDGASSLPSPSLGVVSQELGALSGHMKQYIQELCLPPAQAHSTASSPQLAKPVLGMACPDPSLVLQPMEPRQPLGPSPSPPPGQAAESEGGTAQMWPYSGPASFGALQASFPPASLPFASGSTHKGVNQDTSDIQERTHMPC</sequence>
<keyword evidence="2" id="KW-0597">Phosphoprotein</keyword>
<feature type="compositionally biased region" description="Pro residues" evidence="3">
    <location>
        <begin position="674"/>
        <end position="684"/>
    </location>
</feature>
<reference evidence="6 7" key="1">
    <citation type="submission" date="2024-09" db="EMBL/GenBank/DDBJ databases">
        <title>A chromosome-level genome assembly of Gray's grenadier anchovy, Coilia grayii.</title>
        <authorList>
            <person name="Fu Z."/>
        </authorList>
    </citation>
    <scope>NUCLEOTIDE SEQUENCE [LARGE SCALE GENOMIC DNA]</scope>
    <source>
        <strain evidence="6">G4</strain>
        <tissue evidence="6">Muscle</tissue>
    </source>
</reference>
<accession>A0ABD1JC73</accession>
<feature type="domain" description="Hpc2-related" evidence="4">
    <location>
        <begin position="109"/>
        <end position="158"/>
    </location>
</feature>
<protein>
    <recommendedName>
        <fullName evidence="8">Ubinuclein-1</fullName>
    </recommendedName>
</protein>
<evidence type="ECO:0000313" key="7">
    <source>
        <dbReference type="Proteomes" id="UP001591681"/>
    </source>
</evidence>
<evidence type="ECO:0008006" key="8">
    <source>
        <dbReference type="Google" id="ProtNLM"/>
    </source>
</evidence>
<proteinExistence type="inferred from homology"/>
<evidence type="ECO:0000256" key="3">
    <source>
        <dbReference type="SAM" id="MobiDB-lite"/>
    </source>
</evidence>
<feature type="compositionally biased region" description="Polar residues" evidence="3">
    <location>
        <begin position="280"/>
        <end position="320"/>
    </location>
</feature>
<feature type="domain" description="Ubinuclein middle" evidence="5">
    <location>
        <begin position="340"/>
        <end position="551"/>
    </location>
</feature>
<feature type="region of interest" description="Disordered" evidence="3">
    <location>
        <begin position="99"/>
        <end position="125"/>
    </location>
</feature>
<feature type="compositionally biased region" description="Polar residues" evidence="3">
    <location>
        <begin position="457"/>
        <end position="467"/>
    </location>
</feature>
<feature type="region of interest" description="Disordered" evidence="3">
    <location>
        <begin position="662"/>
        <end position="700"/>
    </location>
</feature>
<organism evidence="6 7">
    <name type="scientific">Coilia grayii</name>
    <name type="common">Gray's grenadier anchovy</name>
    <dbReference type="NCBI Taxonomy" id="363190"/>
    <lineage>
        <taxon>Eukaryota</taxon>
        <taxon>Metazoa</taxon>
        <taxon>Chordata</taxon>
        <taxon>Craniata</taxon>
        <taxon>Vertebrata</taxon>
        <taxon>Euteleostomi</taxon>
        <taxon>Actinopterygii</taxon>
        <taxon>Neopterygii</taxon>
        <taxon>Teleostei</taxon>
        <taxon>Clupei</taxon>
        <taxon>Clupeiformes</taxon>
        <taxon>Clupeoidei</taxon>
        <taxon>Engraulidae</taxon>
        <taxon>Coilinae</taxon>
        <taxon>Coilia</taxon>
    </lineage>
</organism>
<evidence type="ECO:0000256" key="2">
    <source>
        <dbReference type="ARBA" id="ARBA00022553"/>
    </source>
</evidence>
<evidence type="ECO:0000259" key="5">
    <source>
        <dbReference type="Pfam" id="PF14075"/>
    </source>
</evidence>
<evidence type="ECO:0000256" key="1">
    <source>
        <dbReference type="ARBA" id="ARBA00009911"/>
    </source>
</evidence>
<evidence type="ECO:0000259" key="4">
    <source>
        <dbReference type="Pfam" id="PF08729"/>
    </source>
</evidence>